<evidence type="ECO:0000256" key="7">
    <source>
        <dbReference type="PROSITE-ProRule" id="PRU00221"/>
    </source>
</evidence>
<evidence type="ECO:0000256" key="1">
    <source>
        <dbReference type="ARBA" id="ARBA00005820"/>
    </source>
</evidence>
<accession>A0ABY2FL04</accession>
<name>A0ABY2FL04_9ACTN</name>
<dbReference type="SUPFAM" id="SSF48452">
    <property type="entry name" value="TPR-like"/>
    <property type="match status" value="1"/>
</dbReference>
<dbReference type="Pfam" id="PF00486">
    <property type="entry name" value="Trans_reg_C"/>
    <property type="match status" value="1"/>
</dbReference>
<dbReference type="SMART" id="SM00862">
    <property type="entry name" value="Trans_reg_C"/>
    <property type="match status" value="1"/>
</dbReference>
<dbReference type="EMBL" id="SODU01000001">
    <property type="protein sequence ID" value="TDW93457.1"/>
    <property type="molecule type" value="Genomic_DNA"/>
</dbReference>
<evidence type="ECO:0000256" key="8">
    <source>
        <dbReference type="PROSITE-ProRule" id="PRU01091"/>
    </source>
</evidence>
<sequence length="1423" mass="154368">MGIAVLGPLTIEGEEAVLGRRDRAVLAALAVHPGEVVSAEALADVLWEDQPPATWSKVVQGCMVRLRKLLGSHTIETTPLGYRLAVPLDDIDAQRFERAVGRADELLAADDPERAALVLADALRLWRGPPLAELEGWDPGRIEAARLTELRETAEELYVDSALRSGQHERVLAKARTLVAEAPLRERRWILLATAQYQSGRQAEALRTLRQLRDVLNRELGLDPGPKIDVLEQAILHQDPSLMVASALPESSPDCPYRGLQPYDVHDADEFFGRDADIAACLLKLADTSVVAVVGPSGCGKSSLVRAGVAAALRRDGKTVVVMTPGVHPVATLASVMPGRGSLPALLVDQCEEVFSLCQDLSERERFLTALTTHAAVAPLIVSFRADRMADISSHAGFARLVADGMYVLAAMTEPDLRAAIEEPARLASLVVEPGLVDLLVTEIADQPGALPLMSHALAEAWRRREGRTLTVAGYRDTGGIRGAVAQSAELAYERIPAEQRPVLRDLLLRLVTPGPEGEPVRSRLPRRLVVTSPANDAIIDLLIDARLVTSDDGVIELAHESLARAWPRLRGWLDDDLEGQRVLHHLAVAADAWAGLDRPDSELYRGVRLAKALDWQDNRQPMLTATEQDFLTASKRVSEAELHAAEDIARRQIRINRRLRAALSTAAALLVGALIAGLVAVNQAERGDQQATAAQRAATSELARRVGTRALLTEGISHSLLLAAHGARLDDSAETRANLLAAVSMRPLLVRSFPGRGDDVEGISVSPDGRRIVSGDDDARFHVYDAATGSVLKTVVLGPDKDAPVYGDARFSPDGRFVVASTIYPPQAPPPPGQPLLRLLDGDTLEEVSPPLAFESTKNLKHNASAFSADARYLAASFQQSIGNAPAARSDPGFALVWDLEATNRLPRRVNLPNWIQGIALSPDGRVLYSMQPLRAYDVATGAQLWRRPDLTGFMRIDVTRDGALIALQLHNKDYTDPSVIGLVDARTGRTVKLLPDHIDEPRALTFSPDGTVLGSVSHDGEAIVWDVATGRPRHRIKSFEILWGVGFSPDGRTLYTGGDEGIVRAYDLDGHQAYLQGSQRMPTRTYAHVLASGDGRRTAYVWSDAAATWVSFADSTTGARTAPVRLDIDTVRSLVAWHPDSRHFAAVDRSGVITIIDSVTNRLILRRQVIEREIESIAYVERGNRIAVTDIDRRTTMLDAHGLRPSGTAIDVGGDTKWYDWPGQYCCAATSPDGQRMVLFEHSPDASKARWQVIRVTTGELVADGEVMLNLFDASFSPDGRKIAVTGIGGELVVIDVTARAALHAPTTGHDGIGEFVRFSPDGTRIVSGASDGTVSLWDSNTLELLGTVATATGGQPALVSPIFTEGNDIVTIAAYDGHIYRWDTRIDRLMTFACSMAGRNLTHEEWMRAFGNRPYEKTCP</sequence>
<evidence type="ECO:0000256" key="5">
    <source>
        <dbReference type="ARBA" id="ARBA00023125"/>
    </source>
</evidence>
<dbReference type="SUPFAM" id="SSF52540">
    <property type="entry name" value="P-loop containing nucleoside triphosphate hydrolases"/>
    <property type="match status" value="1"/>
</dbReference>
<dbReference type="PROSITE" id="PS51755">
    <property type="entry name" value="OMPR_PHOB"/>
    <property type="match status" value="1"/>
</dbReference>
<keyword evidence="3" id="KW-0677">Repeat</keyword>
<keyword evidence="6" id="KW-0804">Transcription</keyword>
<evidence type="ECO:0000256" key="2">
    <source>
        <dbReference type="ARBA" id="ARBA00022574"/>
    </source>
</evidence>
<evidence type="ECO:0000256" key="4">
    <source>
        <dbReference type="ARBA" id="ARBA00023015"/>
    </source>
</evidence>
<dbReference type="InterPro" id="IPR036322">
    <property type="entry name" value="WD40_repeat_dom_sf"/>
</dbReference>
<dbReference type="Gene3D" id="1.25.40.10">
    <property type="entry name" value="Tetratricopeptide repeat domain"/>
    <property type="match status" value="1"/>
</dbReference>
<dbReference type="InterPro" id="IPR036388">
    <property type="entry name" value="WH-like_DNA-bd_sf"/>
</dbReference>
<evidence type="ECO:0000256" key="3">
    <source>
        <dbReference type="ARBA" id="ARBA00022737"/>
    </source>
</evidence>
<keyword evidence="2 7" id="KW-0853">WD repeat</keyword>
<protein>
    <submittedName>
        <fullName evidence="10">DNA-binding SARP family transcriptional activator</fullName>
    </submittedName>
</protein>
<dbReference type="InterPro" id="IPR001867">
    <property type="entry name" value="OmpR/PhoB-type_DNA-bd"/>
</dbReference>
<evidence type="ECO:0000256" key="6">
    <source>
        <dbReference type="ARBA" id="ARBA00023163"/>
    </source>
</evidence>
<dbReference type="PROSITE" id="PS00678">
    <property type="entry name" value="WD_REPEATS_1"/>
    <property type="match status" value="1"/>
</dbReference>
<dbReference type="SMART" id="SM01043">
    <property type="entry name" value="BTAD"/>
    <property type="match status" value="1"/>
</dbReference>
<reference evidence="10 11" key="1">
    <citation type="submission" date="2019-03" db="EMBL/GenBank/DDBJ databases">
        <title>Genomic Encyclopedia of Type Strains, Phase III (KMG-III): the genomes of soil and plant-associated and newly described type strains.</title>
        <authorList>
            <person name="Whitman W."/>
        </authorList>
    </citation>
    <scope>NUCLEOTIDE SEQUENCE [LARGE SCALE GENOMIC DNA]</scope>
    <source>
        <strain evidence="10 11">VKMAc-2574</strain>
    </source>
</reference>
<dbReference type="PANTHER" id="PTHR35807">
    <property type="entry name" value="TRANSCRIPTIONAL REGULATOR REDD-RELATED"/>
    <property type="match status" value="1"/>
</dbReference>
<gene>
    <name evidence="10" type="ORF">EV137_0739</name>
</gene>
<dbReference type="SMART" id="SM00320">
    <property type="entry name" value="WD40"/>
    <property type="match status" value="7"/>
</dbReference>
<proteinExistence type="inferred from homology"/>
<dbReference type="InterPro" id="IPR001680">
    <property type="entry name" value="WD40_rpt"/>
</dbReference>
<dbReference type="SUPFAM" id="SSF50998">
    <property type="entry name" value="Quinoprotein alcohol dehydrogenase-like"/>
    <property type="match status" value="1"/>
</dbReference>
<keyword evidence="11" id="KW-1185">Reference proteome</keyword>
<dbReference type="InterPro" id="IPR027417">
    <property type="entry name" value="P-loop_NTPase"/>
</dbReference>
<evidence type="ECO:0000313" key="10">
    <source>
        <dbReference type="EMBL" id="TDW93457.1"/>
    </source>
</evidence>
<dbReference type="InterPro" id="IPR011990">
    <property type="entry name" value="TPR-like_helical_dom_sf"/>
</dbReference>
<comment type="similarity">
    <text evidence="1">Belongs to the AfsR/DnrI/RedD regulatory family.</text>
</comment>
<dbReference type="InterPro" id="IPR016032">
    <property type="entry name" value="Sig_transdc_resp-reg_C-effctor"/>
</dbReference>
<dbReference type="RefSeq" id="WP_166679768.1">
    <property type="nucleotide sequence ID" value="NZ_SODU01000001.1"/>
</dbReference>
<dbReference type="Gene3D" id="1.10.10.10">
    <property type="entry name" value="Winged helix-like DNA-binding domain superfamily/Winged helix DNA-binding domain"/>
    <property type="match status" value="1"/>
</dbReference>
<dbReference type="Pfam" id="PF00400">
    <property type="entry name" value="WD40"/>
    <property type="match status" value="4"/>
</dbReference>
<dbReference type="GO" id="GO:0003677">
    <property type="term" value="F:DNA binding"/>
    <property type="evidence" value="ECO:0007669"/>
    <property type="project" value="UniProtKB-KW"/>
</dbReference>
<organism evidence="10 11">
    <name type="scientific">Kribbella pratensis</name>
    <dbReference type="NCBI Taxonomy" id="2512112"/>
    <lineage>
        <taxon>Bacteria</taxon>
        <taxon>Bacillati</taxon>
        <taxon>Actinomycetota</taxon>
        <taxon>Actinomycetes</taxon>
        <taxon>Propionibacteriales</taxon>
        <taxon>Kribbellaceae</taxon>
        <taxon>Kribbella</taxon>
    </lineage>
</organism>
<feature type="repeat" description="WD" evidence="7">
    <location>
        <begin position="996"/>
        <end position="1037"/>
    </location>
</feature>
<dbReference type="InterPro" id="IPR015943">
    <property type="entry name" value="WD40/YVTN_repeat-like_dom_sf"/>
</dbReference>
<dbReference type="Pfam" id="PF03704">
    <property type="entry name" value="BTAD"/>
    <property type="match status" value="1"/>
</dbReference>
<comment type="caution">
    <text evidence="10">The sequence shown here is derived from an EMBL/GenBank/DDBJ whole genome shotgun (WGS) entry which is preliminary data.</text>
</comment>
<dbReference type="InterPro" id="IPR011047">
    <property type="entry name" value="Quinoprotein_ADH-like_sf"/>
</dbReference>
<dbReference type="SUPFAM" id="SSF46894">
    <property type="entry name" value="C-terminal effector domain of the bipartite response regulators"/>
    <property type="match status" value="1"/>
</dbReference>
<dbReference type="InterPro" id="IPR005158">
    <property type="entry name" value="BTAD"/>
</dbReference>
<feature type="DNA-binding region" description="OmpR/PhoB-type" evidence="8">
    <location>
        <begin position="1"/>
        <end position="86"/>
    </location>
</feature>
<dbReference type="SUPFAM" id="SSF50978">
    <property type="entry name" value="WD40 repeat-like"/>
    <property type="match status" value="1"/>
</dbReference>
<dbReference type="PANTHER" id="PTHR35807:SF1">
    <property type="entry name" value="TRANSCRIPTIONAL REGULATOR REDD"/>
    <property type="match status" value="1"/>
</dbReference>
<evidence type="ECO:0000259" key="9">
    <source>
        <dbReference type="PROSITE" id="PS51755"/>
    </source>
</evidence>
<dbReference type="Pfam" id="PF20703">
    <property type="entry name" value="nSTAND1"/>
    <property type="match status" value="1"/>
</dbReference>
<keyword evidence="5 8" id="KW-0238">DNA-binding</keyword>
<feature type="repeat" description="WD" evidence="7">
    <location>
        <begin position="1309"/>
        <end position="1350"/>
    </location>
</feature>
<dbReference type="InterPro" id="IPR051677">
    <property type="entry name" value="AfsR-DnrI-RedD_regulator"/>
</dbReference>
<feature type="repeat" description="WD" evidence="7">
    <location>
        <begin position="754"/>
        <end position="795"/>
    </location>
</feature>
<dbReference type="PROSITE" id="PS50294">
    <property type="entry name" value="WD_REPEATS_REGION"/>
    <property type="match status" value="2"/>
</dbReference>
<dbReference type="InterPro" id="IPR019775">
    <property type="entry name" value="WD40_repeat_CS"/>
</dbReference>
<dbReference type="Gene3D" id="2.130.10.10">
    <property type="entry name" value="YVTN repeat-like/Quinoprotein amine dehydrogenase"/>
    <property type="match status" value="3"/>
</dbReference>
<evidence type="ECO:0000313" key="11">
    <source>
        <dbReference type="Proteomes" id="UP000295060"/>
    </source>
</evidence>
<dbReference type="CDD" id="cd15831">
    <property type="entry name" value="BTAD"/>
    <property type="match status" value="1"/>
</dbReference>
<dbReference type="PROSITE" id="PS50082">
    <property type="entry name" value="WD_REPEATS_2"/>
    <property type="match status" value="3"/>
</dbReference>
<keyword evidence="4" id="KW-0805">Transcription regulation</keyword>
<feature type="domain" description="OmpR/PhoB-type" evidence="9">
    <location>
        <begin position="1"/>
        <end position="86"/>
    </location>
</feature>
<dbReference type="InterPro" id="IPR049052">
    <property type="entry name" value="nSTAND1"/>
</dbReference>
<dbReference type="Proteomes" id="UP000295060">
    <property type="component" value="Unassembled WGS sequence"/>
</dbReference>